<dbReference type="EMBL" id="CAUYUJ010019703">
    <property type="protein sequence ID" value="CAK0893037.1"/>
    <property type="molecule type" value="Genomic_DNA"/>
</dbReference>
<dbReference type="SUPFAM" id="SSF46458">
    <property type="entry name" value="Globin-like"/>
    <property type="match status" value="6"/>
</dbReference>
<feature type="region of interest" description="Disordered" evidence="7">
    <location>
        <begin position="1102"/>
        <end position="1126"/>
    </location>
</feature>
<dbReference type="PROSITE" id="PS50297">
    <property type="entry name" value="ANK_REP_REGION"/>
    <property type="match status" value="2"/>
</dbReference>
<dbReference type="PANTHER" id="PTHR46458">
    <property type="entry name" value="BLR2807 PROTEIN"/>
    <property type="match status" value="1"/>
</dbReference>
<feature type="non-terminal residue" evidence="9">
    <location>
        <position position="1219"/>
    </location>
</feature>
<evidence type="ECO:0000259" key="8">
    <source>
        <dbReference type="PROSITE" id="PS01033"/>
    </source>
</evidence>
<feature type="compositionally biased region" description="Basic residues" evidence="7">
    <location>
        <begin position="109"/>
        <end position="118"/>
    </location>
</feature>
<organism evidence="9 10">
    <name type="scientific">Prorocentrum cordatum</name>
    <dbReference type="NCBI Taxonomy" id="2364126"/>
    <lineage>
        <taxon>Eukaryota</taxon>
        <taxon>Sar</taxon>
        <taxon>Alveolata</taxon>
        <taxon>Dinophyceae</taxon>
        <taxon>Prorocentrales</taxon>
        <taxon>Prorocentraceae</taxon>
        <taxon>Prorocentrum</taxon>
    </lineage>
</organism>
<keyword evidence="10" id="KW-1185">Reference proteome</keyword>
<dbReference type="InterPro" id="IPR000971">
    <property type="entry name" value="Globin"/>
</dbReference>
<dbReference type="Pfam" id="PF00042">
    <property type="entry name" value="Globin"/>
    <property type="match status" value="6"/>
</dbReference>
<keyword evidence="2" id="KW-0349">Heme</keyword>
<dbReference type="PROSITE" id="PS50088">
    <property type="entry name" value="ANK_REPEAT"/>
    <property type="match status" value="2"/>
</dbReference>
<dbReference type="Proteomes" id="UP001189429">
    <property type="component" value="Unassembled WGS sequence"/>
</dbReference>
<comment type="caution">
    <text evidence="9">The sequence shown here is derived from an EMBL/GenBank/DDBJ whole genome shotgun (WGS) entry which is preliminary data.</text>
</comment>
<feature type="compositionally biased region" description="Low complexity" evidence="7">
    <location>
        <begin position="126"/>
        <end position="135"/>
    </location>
</feature>
<accession>A0ABN9X1B0</accession>
<gene>
    <name evidence="9" type="ORF">PCOR1329_LOCUS72523</name>
</gene>
<feature type="compositionally biased region" description="Basic and acidic residues" evidence="7">
    <location>
        <begin position="1108"/>
        <end position="1117"/>
    </location>
</feature>
<feature type="compositionally biased region" description="Basic and acidic residues" evidence="7">
    <location>
        <begin position="96"/>
        <end position="107"/>
    </location>
</feature>
<feature type="domain" description="Globin" evidence="8">
    <location>
        <begin position="932"/>
        <end position="1077"/>
    </location>
</feature>
<evidence type="ECO:0000256" key="4">
    <source>
        <dbReference type="ARBA" id="ARBA00022723"/>
    </source>
</evidence>
<keyword evidence="1" id="KW-0813">Transport</keyword>
<evidence type="ECO:0000256" key="1">
    <source>
        <dbReference type="ARBA" id="ARBA00022448"/>
    </source>
</evidence>
<keyword evidence="3" id="KW-0561">Oxygen transport</keyword>
<reference evidence="9" key="1">
    <citation type="submission" date="2023-10" db="EMBL/GenBank/DDBJ databases">
        <authorList>
            <person name="Chen Y."/>
            <person name="Shah S."/>
            <person name="Dougan E. K."/>
            <person name="Thang M."/>
            <person name="Chan C."/>
        </authorList>
    </citation>
    <scope>NUCLEOTIDE SEQUENCE [LARGE SCALE GENOMIC DNA]</scope>
</reference>
<evidence type="ECO:0000256" key="6">
    <source>
        <dbReference type="PROSITE-ProRule" id="PRU00023"/>
    </source>
</evidence>
<dbReference type="InterPro" id="IPR002110">
    <property type="entry name" value="Ankyrin_rpt"/>
</dbReference>
<dbReference type="SUPFAM" id="SSF48403">
    <property type="entry name" value="Ankyrin repeat"/>
    <property type="match status" value="1"/>
</dbReference>
<dbReference type="InterPro" id="IPR012292">
    <property type="entry name" value="Globin/Proto"/>
</dbReference>
<feature type="domain" description="Globin" evidence="8">
    <location>
        <begin position="462"/>
        <end position="607"/>
    </location>
</feature>
<dbReference type="InterPro" id="IPR050532">
    <property type="entry name" value="Globin-like_OT"/>
</dbReference>
<dbReference type="Gene3D" id="1.25.40.20">
    <property type="entry name" value="Ankyrin repeat-containing domain"/>
    <property type="match status" value="1"/>
</dbReference>
<dbReference type="Gene3D" id="1.10.490.10">
    <property type="entry name" value="Globins"/>
    <property type="match status" value="6"/>
</dbReference>
<feature type="repeat" description="ANK" evidence="6">
    <location>
        <begin position="1164"/>
        <end position="1196"/>
    </location>
</feature>
<feature type="domain" description="Globin" evidence="8">
    <location>
        <begin position="768"/>
        <end position="913"/>
    </location>
</feature>
<sequence length="1219" mass="130949">KTYQYGFSFDPVAGVAACRGEHGDAAGLLVHLEGAQGAYEAGQGGRLLRLEAMGPAAEMAKLKPRLGPLGCEFFVTEWAYRNEASAQGMTRAKPKAVQDAKKADAKKAGGAKHGPRPAKKGEARKTQAAPPTKAKAVLTEEQVSDIVKTWKMAAALGAETVGVLLFKQIFDIAPQALQLFAFKDEPNLYDSPKLKGHGVKVVTTVDAVVNSVRDLEALKPTLQDLGLRHVGYGVLPPHYDVVGKALLRTLKLGLQDAFTKRVEAAWTKLWAFVAKWCTAGNYPEQDAGGVTPKKAAKATAVLTEEQVSVIETTWKQAAALGAETVGVLLFKQIFDIAPQALQLFAFKDEPNLYDSPKLKGHGVKVVTTVDAVVNSVRDLEALKPTLQDLGLRHVGYGVLPPHYDVVGQALLRTLKLGLKDAFTKEVEAAWTKLWAFVAKWCTAGNYPEQDIGGVTPKKATAVLTEEQVSVIETTWKQAAALGAETVGVLLFKQIFDIAPQALQLFAFKDEPNLYDSPKLKGHGVKVVTTVDAVVSGVRDLEALKPTLQDLGLRHVGYGVLPPHYDVVGQALLRTLKLGLKDAFTKEVEAAWTKLWAFVAKWCTAGNYPAAKATAVLTEEQVSVIETTWKQAAALGAETVGVLLFKQIFDIALQALQLFAFKDEPNLYDSPKLKGHGVKVVTTVDAVVNSVRDLEALKPTLQDLGLRHVGYGVLPPHYDVVGQALLRTLKLGLKDAFTKEVEAAWTKLWAFVAKWCTAGNYPAAKATAVLTEEQVSVIQTTWKQAAALGAETVGVLLFKQIFDIAPQALQLFAFKDEPNLYDSSKLKGHGVKVVTTVDTVVSGVRDLEALKPTLQDLGLRHVGYGVLPPHYDVVGQALLRTLKLGLKDAFTKEVEAAWTNLWAFVAKWCTAGNYPEQDTGGASPKKAAKATAVLTKEQVSVIQKTWKQAAALGAETVGVLLFKQIFDIAPQALQLFAFKDEPNLYDSPKLKGHGVKVVTTVGTVVSGVRDLEALKPTLQDLGLRHVGYGVLPPHYDVVGQALLRTLKLGLKGAFTKEVEAAWAKLWAFVAKWCTAGNYPEQDTGGASPKKAAKAKAKPVLTEAASAAADAKEKKAERKAPRKASMTEAEAKEMVKELIAVAKAGKTAEVEALIQRGVDVNLSDTDGNTALHLAAQEGSLDTVNALLAAGADPAAQVKLGEWGNTPLHLAARAGHREVAEA</sequence>
<evidence type="ECO:0000313" key="10">
    <source>
        <dbReference type="Proteomes" id="UP001189429"/>
    </source>
</evidence>
<dbReference type="InterPro" id="IPR009050">
    <property type="entry name" value="Globin-like_sf"/>
</dbReference>
<keyword evidence="5" id="KW-0408">Iron</keyword>
<feature type="domain" description="Globin" evidence="8">
    <location>
        <begin position="137"/>
        <end position="282"/>
    </location>
</feature>
<feature type="domain" description="Globin" evidence="8">
    <location>
        <begin position="615"/>
        <end position="760"/>
    </location>
</feature>
<evidence type="ECO:0000256" key="3">
    <source>
        <dbReference type="ARBA" id="ARBA00022621"/>
    </source>
</evidence>
<protein>
    <recommendedName>
        <fullName evidence="8">Globin domain-containing protein</fullName>
    </recommendedName>
</protein>
<keyword evidence="4" id="KW-0479">Metal-binding</keyword>
<dbReference type="InterPro" id="IPR036770">
    <property type="entry name" value="Ankyrin_rpt-contain_sf"/>
</dbReference>
<evidence type="ECO:0000256" key="5">
    <source>
        <dbReference type="ARBA" id="ARBA00023004"/>
    </source>
</evidence>
<evidence type="ECO:0000313" key="9">
    <source>
        <dbReference type="EMBL" id="CAK0893037.1"/>
    </source>
</evidence>
<name>A0ABN9X1B0_9DINO</name>
<feature type="non-terminal residue" evidence="9">
    <location>
        <position position="1"/>
    </location>
</feature>
<proteinExistence type="predicted"/>
<keyword evidence="6" id="KW-0040">ANK repeat</keyword>
<feature type="domain" description="Globin" evidence="8">
    <location>
        <begin position="301"/>
        <end position="446"/>
    </location>
</feature>
<evidence type="ECO:0000256" key="2">
    <source>
        <dbReference type="ARBA" id="ARBA00022617"/>
    </source>
</evidence>
<dbReference type="PRINTS" id="PR01907">
    <property type="entry name" value="WORMGLOBIN"/>
</dbReference>
<dbReference type="PANTHER" id="PTHR46458:SF1">
    <property type="entry name" value="GEO09476P1"/>
    <property type="match status" value="1"/>
</dbReference>
<dbReference type="Pfam" id="PF12796">
    <property type="entry name" value="Ank_2"/>
    <property type="match status" value="1"/>
</dbReference>
<feature type="repeat" description="ANK" evidence="6">
    <location>
        <begin position="1200"/>
        <end position="1219"/>
    </location>
</feature>
<evidence type="ECO:0000256" key="7">
    <source>
        <dbReference type="SAM" id="MobiDB-lite"/>
    </source>
</evidence>
<dbReference type="SMART" id="SM00248">
    <property type="entry name" value="ANK"/>
    <property type="match status" value="2"/>
</dbReference>
<feature type="region of interest" description="Disordered" evidence="7">
    <location>
        <begin position="89"/>
        <end position="135"/>
    </location>
</feature>
<dbReference type="PROSITE" id="PS01033">
    <property type="entry name" value="GLOBIN"/>
    <property type="match status" value="6"/>
</dbReference>